<organism evidence="1 2">
    <name type="scientific">Lottia gigantea</name>
    <name type="common">Giant owl limpet</name>
    <dbReference type="NCBI Taxonomy" id="225164"/>
    <lineage>
        <taxon>Eukaryota</taxon>
        <taxon>Metazoa</taxon>
        <taxon>Spiralia</taxon>
        <taxon>Lophotrochozoa</taxon>
        <taxon>Mollusca</taxon>
        <taxon>Gastropoda</taxon>
        <taxon>Patellogastropoda</taxon>
        <taxon>Lottioidea</taxon>
        <taxon>Lottiidae</taxon>
        <taxon>Lottia</taxon>
    </lineage>
</organism>
<sequence>MPSDVMITPSVNPVMGLRRHTFDRSSLSKVPSLRTSQLQANLLANSLTNRIKTHTVNKPFIQHGGQSDLLHFASLNKERNSLFRGGRRLTSRAREDRNIRHQDRMTRQNEWKLLSHADLYTQNGVPEVDSGSVKSEALSSRNSVQSLPVQRLSLGESDDQIGMEKRGGIFQSIHMFAPQRYKHNVHESPFKSPIIEYEEITIPQSGCISTYESKRNRRKDLRVTFSTSNSVVDWNESIRRADDNLSSRTKSRVPKISYISDKDRIPEVGVAWDITPTLSHKTSVLPGQLSRDLHPVTSGMNKEETVIIRLKIKQIVA</sequence>
<evidence type="ECO:0000313" key="1">
    <source>
        <dbReference type="EMBL" id="ESO93635.1"/>
    </source>
</evidence>
<dbReference type="KEGG" id="lgi:LOTGIDRAFT_161748"/>
<dbReference type="OrthoDB" id="6117630at2759"/>
<dbReference type="Proteomes" id="UP000030746">
    <property type="component" value="Unassembled WGS sequence"/>
</dbReference>
<keyword evidence="2" id="KW-1185">Reference proteome</keyword>
<dbReference type="HOGENOM" id="CLU_877959_0_0_1"/>
<proteinExistence type="predicted"/>
<dbReference type="CTD" id="20238770"/>
<reference evidence="1 2" key="1">
    <citation type="journal article" date="2013" name="Nature">
        <title>Insights into bilaterian evolution from three spiralian genomes.</title>
        <authorList>
            <person name="Simakov O."/>
            <person name="Marletaz F."/>
            <person name="Cho S.J."/>
            <person name="Edsinger-Gonzales E."/>
            <person name="Havlak P."/>
            <person name="Hellsten U."/>
            <person name="Kuo D.H."/>
            <person name="Larsson T."/>
            <person name="Lv J."/>
            <person name="Arendt D."/>
            <person name="Savage R."/>
            <person name="Osoegawa K."/>
            <person name="de Jong P."/>
            <person name="Grimwood J."/>
            <person name="Chapman J.A."/>
            <person name="Shapiro H."/>
            <person name="Aerts A."/>
            <person name="Otillar R.P."/>
            <person name="Terry A.Y."/>
            <person name="Boore J.L."/>
            <person name="Grigoriev I.V."/>
            <person name="Lindberg D.R."/>
            <person name="Seaver E.C."/>
            <person name="Weisblat D.A."/>
            <person name="Putnam N.H."/>
            <person name="Rokhsar D.S."/>
        </authorList>
    </citation>
    <scope>NUCLEOTIDE SEQUENCE [LARGE SCALE GENOMIC DNA]</scope>
</reference>
<protein>
    <submittedName>
        <fullName evidence="1">Uncharacterized protein</fullName>
    </submittedName>
</protein>
<dbReference type="RefSeq" id="XP_009055825.1">
    <property type="nucleotide sequence ID" value="XM_009057577.1"/>
</dbReference>
<dbReference type="GeneID" id="20238770"/>
<dbReference type="AlphaFoldDB" id="V4AEQ3"/>
<gene>
    <name evidence="1" type="ORF">LOTGIDRAFT_161748</name>
</gene>
<accession>V4AEQ3</accession>
<name>V4AEQ3_LOTGI</name>
<evidence type="ECO:0000313" key="2">
    <source>
        <dbReference type="Proteomes" id="UP000030746"/>
    </source>
</evidence>
<dbReference type="EMBL" id="KB201891">
    <property type="protein sequence ID" value="ESO93635.1"/>
    <property type="molecule type" value="Genomic_DNA"/>
</dbReference>